<dbReference type="AlphaFoldDB" id="A0A803JLR8"/>
<feature type="compositionally biased region" description="Polar residues" evidence="2">
    <location>
        <begin position="1"/>
        <end position="11"/>
    </location>
</feature>
<evidence type="ECO:0000313" key="4">
    <source>
        <dbReference type="Ensembl" id="ENSXETP00000108894"/>
    </source>
</evidence>
<evidence type="ECO:0000256" key="1">
    <source>
        <dbReference type="PROSITE-ProRule" id="PRU00047"/>
    </source>
</evidence>
<feature type="compositionally biased region" description="Pro residues" evidence="2">
    <location>
        <begin position="342"/>
        <end position="361"/>
    </location>
</feature>
<dbReference type="InterPro" id="IPR042509">
    <property type="entry name" value="ZCCHC3"/>
</dbReference>
<feature type="compositionally biased region" description="Low complexity" evidence="2">
    <location>
        <begin position="293"/>
        <end position="309"/>
    </location>
</feature>
<dbReference type="InterPro" id="IPR000477">
    <property type="entry name" value="RT_dom"/>
</dbReference>
<dbReference type="Pfam" id="PF13966">
    <property type="entry name" value="zf-RVT"/>
    <property type="match status" value="1"/>
</dbReference>
<proteinExistence type="predicted"/>
<reference evidence="4" key="2">
    <citation type="submission" date="2021-03" db="UniProtKB">
        <authorList>
            <consortium name="Ensembl"/>
        </authorList>
    </citation>
    <scope>IDENTIFICATION</scope>
</reference>
<dbReference type="InterPro" id="IPR001878">
    <property type="entry name" value="Znf_CCHC"/>
</dbReference>
<dbReference type="SMART" id="SM00343">
    <property type="entry name" value="ZnF_C2HC"/>
    <property type="match status" value="3"/>
</dbReference>
<dbReference type="Ensembl" id="ENSXETT00000118908">
    <property type="protein sequence ID" value="ENSXETP00000108894"/>
    <property type="gene ID" value="ENSXETG00000041530"/>
</dbReference>
<name>A0A803JLR8_XENTR</name>
<dbReference type="GO" id="GO:0002218">
    <property type="term" value="P:activation of innate immune response"/>
    <property type="evidence" value="ECO:0007669"/>
    <property type="project" value="InterPro"/>
</dbReference>
<evidence type="ECO:0000256" key="2">
    <source>
        <dbReference type="SAM" id="MobiDB-lite"/>
    </source>
</evidence>
<keyword evidence="1" id="KW-0862">Zinc</keyword>
<dbReference type="InterPro" id="IPR026960">
    <property type="entry name" value="RVT-Znf"/>
</dbReference>
<sequence>MAPTTAASRGKNSGKKTEKVSTGSRSAPPGTETPAQASALPPKATQSPNLEPWMRQTVVLKLREVEGKAPDMSTDVFGKKMVMEQGFSKAETVSIQTFIGGLFYITFASMAICRRYWERVKAAGPESPFTRFVGNSPIQREERRVTVAMRNPHTPVKDIITFLTRFCTVIRDPIQITDSNGFWTGKYSVLVKLQREESSADGLKHLPQSFSLGSSPGLIYYPDQPQTCRKCGQLGHQAKTCTANACRICKVLGHEAKDCPRSKACNLCGLASHVYRDCPQRSRTYASVAQAKPTPSAPANNRATPAAPAKTHNKGKTPAPAKVTPPAPAKTKNNEKKGKPPTAAPAPSPTPAPTFTPPSPLAAPLTSPPGAAGFSLEDFPPLTHPSHPLPSSPALCKKRTREAEDSPTAEQQEKKMAVADPGDTSSSEEDEGKVVEQATEDMELLLEELGQIPVKPEDVNRVLQLEEALLLQLESPEESPPPPDNAGGDPPDQSELFAECIRRNPEIRGITAPGPARSQIKCSLYMDDVTVFCADQQSVRSLVQTCEDFSKASGAKVNCGKSETLLFGDWNLASDNVPFSIKADFIKILGVWFGGEGAALKCWEERMAKVRQKIGLWSLRDLTIEGKTLVLRNEILPVLQYMAQAWPPLATVCRAITRAVFHFIWGSKMDRVKRSVMYKAPCKGGKGVPDIPTLLRSFFVCNCIRQTITGKEKDSVGSSMSRFFLLPLWRSLGWDKWDSSYPYNWNTPWFYLDVTKFVREHQLEGVKPDLWKPKTIHKLIRAKDKMESIPGLPEDTVKVVWGNVSSDSLSNKHKDMSWMAIQGGLPLRTFMHARNLCRYRHCPRCILYEETSLHTFWDCQFAQVLLDALEHELKDCVPRNLLTHHAVLYGLFQGTHTEGAIQDAWRLMNSFKDVLWYSRNCLILRRERMTIQDCRRLIHSLLRDYNIRDSLEEEED</sequence>
<evidence type="ECO:0000259" key="3">
    <source>
        <dbReference type="PROSITE" id="PS50158"/>
    </source>
</evidence>
<dbReference type="Pfam" id="PF00078">
    <property type="entry name" value="RVT_1"/>
    <property type="match status" value="1"/>
</dbReference>
<feature type="compositionally biased region" description="Low complexity" evidence="2">
    <location>
        <begin position="362"/>
        <end position="373"/>
    </location>
</feature>
<dbReference type="GO" id="GO:0008270">
    <property type="term" value="F:zinc ion binding"/>
    <property type="evidence" value="ECO:0007669"/>
    <property type="project" value="UniProtKB-KW"/>
</dbReference>
<dbReference type="GeneTree" id="ENSGT00530000063983"/>
<feature type="domain" description="CCHC-type" evidence="3">
    <location>
        <begin position="228"/>
        <end position="241"/>
    </location>
</feature>
<organism evidence="4">
    <name type="scientific">Xenopus tropicalis</name>
    <name type="common">Western clawed frog</name>
    <name type="synonym">Silurana tropicalis</name>
    <dbReference type="NCBI Taxonomy" id="8364"/>
    <lineage>
        <taxon>Eukaryota</taxon>
        <taxon>Metazoa</taxon>
        <taxon>Chordata</taxon>
        <taxon>Craniata</taxon>
        <taxon>Vertebrata</taxon>
        <taxon>Euteleostomi</taxon>
        <taxon>Amphibia</taxon>
        <taxon>Batrachia</taxon>
        <taxon>Anura</taxon>
        <taxon>Pipoidea</taxon>
        <taxon>Pipidae</taxon>
        <taxon>Xenopodinae</taxon>
        <taxon>Xenopus</taxon>
        <taxon>Silurana</taxon>
    </lineage>
</organism>
<dbReference type="GO" id="GO:0003690">
    <property type="term" value="F:double-stranded DNA binding"/>
    <property type="evidence" value="ECO:0007669"/>
    <property type="project" value="InterPro"/>
</dbReference>
<dbReference type="Pfam" id="PF00098">
    <property type="entry name" value="zf-CCHC"/>
    <property type="match status" value="1"/>
</dbReference>
<keyword evidence="1" id="KW-0479">Metal-binding</keyword>
<reference evidence="4" key="1">
    <citation type="journal article" date="2010" name="Science">
        <title>The genome of the Western clawed frog Xenopus tropicalis.</title>
        <authorList>
            <person name="Hellsten U."/>
            <person name="Harland R.M."/>
            <person name="Gilchrist M.J."/>
            <person name="Hendrix D."/>
            <person name="Jurka J."/>
            <person name="Kapitonov V."/>
            <person name="Ovcharenko I."/>
            <person name="Putnam N.H."/>
            <person name="Shu S."/>
            <person name="Taher L."/>
            <person name="Blitz I.L."/>
            <person name="Blumberg B."/>
            <person name="Dichmann D.S."/>
            <person name="Dubchak I."/>
            <person name="Amaya E."/>
            <person name="Detter J.C."/>
            <person name="Fletcher R."/>
            <person name="Gerhard D.S."/>
            <person name="Goodstein D."/>
            <person name="Graves T."/>
            <person name="Grigoriev I.V."/>
            <person name="Grimwood J."/>
            <person name="Kawashima T."/>
            <person name="Lindquist E."/>
            <person name="Lucas S.M."/>
            <person name="Mead P.E."/>
            <person name="Mitros T."/>
            <person name="Ogino H."/>
            <person name="Ohta Y."/>
            <person name="Poliakov A.V."/>
            <person name="Pollet N."/>
            <person name="Robert J."/>
            <person name="Salamov A."/>
            <person name="Sater A.K."/>
            <person name="Schmutz J."/>
            <person name="Terry A."/>
            <person name="Vize P.D."/>
            <person name="Warren W.C."/>
            <person name="Wells D."/>
            <person name="Wills A."/>
            <person name="Wilson R.K."/>
            <person name="Zimmerman L.B."/>
            <person name="Zorn A.M."/>
            <person name="Grainger R."/>
            <person name="Grammer T."/>
            <person name="Khokha M.K."/>
            <person name="Richardson P.M."/>
            <person name="Rokhsar D.S."/>
        </authorList>
    </citation>
    <scope>NUCLEOTIDE SEQUENCE [LARGE SCALE GENOMIC DNA]</scope>
    <source>
        <strain evidence="4">Nigerian</strain>
    </source>
</reference>
<keyword evidence="1" id="KW-0863">Zinc-finger</keyword>
<dbReference type="GO" id="GO:0003723">
    <property type="term" value="F:RNA binding"/>
    <property type="evidence" value="ECO:0007669"/>
    <property type="project" value="InterPro"/>
</dbReference>
<dbReference type="Pfam" id="PF23058">
    <property type="entry name" value="RBD_ZCCHC3_2nd"/>
    <property type="match status" value="1"/>
</dbReference>
<dbReference type="InterPro" id="IPR036875">
    <property type="entry name" value="Znf_CCHC_sf"/>
</dbReference>
<dbReference type="InterPro" id="IPR057811">
    <property type="entry name" value="RBD_ZCCHC3_2nd"/>
</dbReference>
<dbReference type="PANTHER" id="PTHR22639">
    <property type="entry name" value="GAG-RELATED PROTEIN"/>
    <property type="match status" value="1"/>
</dbReference>
<dbReference type="SUPFAM" id="SSF57756">
    <property type="entry name" value="Retrovirus zinc finger-like domains"/>
    <property type="match status" value="1"/>
</dbReference>
<dbReference type="PROSITE" id="PS50158">
    <property type="entry name" value="ZF_CCHC"/>
    <property type="match status" value="1"/>
</dbReference>
<feature type="region of interest" description="Disordered" evidence="2">
    <location>
        <begin position="1"/>
        <end position="52"/>
    </location>
</feature>
<dbReference type="InParanoid" id="A0A803JLR8"/>
<accession>A0A803JLR8</accession>
<dbReference type="PANTHER" id="PTHR22639:SF7">
    <property type="entry name" value="CCHC-TYPE DOMAIN-CONTAINING PROTEIN"/>
    <property type="match status" value="1"/>
</dbReference>
<feature type="region of interest" description="Disordered" evidence="2">
    <location>
        <begin position="474"/>
        <end position="494"/>
    </location>
</feature>
<dbReference type="Gene3D" id="4.10.60.10">
    <property type="entry name" value="Zinc finger, CCHC-type"/>
    <property type="match status" value="1"/>
</dbReference>
<protein>
    <recommendedName>
        <fullName evidence="3">CCHC-type domain-containing protein</fullName>
    </recommendedName>
</protein>
<feature type="region of interest" description="Disordered" evidence="2">
    <location>
        <begin position="286"/>
        <end position="435"/>
    </location>
</feature>